<proteinExistence type="predicted"/>
<gene>
    <name evidence="3" type="ORF">CPB83DRAFT_869903</name>
</gene>
<name>A0A9P6EER0_9AGAR</name>
<dbReference type="OrthoDB" id="2153847at2759"/>
<dbReference type="AlphaFoldDB" id="A0A9P6EER0"/>
<evidence type="ECO:0000256" key="2">
    <source>
        <dbReference type="SAM" id="SignalP"/>
    </source>
</evidence>
<accession>A0A9P6EER0</accession>
<evidence type="ECO:0000256" key="1">
    <source>
        <dbReference type="SAM" id="MobiDB-lite"/>
    </source>
</evidence>
<protein>
    <submittedName>
        <fullName evidence="3">Uncharacterized protein</fullName>
    </submittedName>
</protein>
<evidence type="ECO:0000313" key="4">
    <source>
        <dbReference type="Proteomes" id="UP000807306"/>
    </source>
</evidence>
<comment type="caution">
    <text evidence="3">The sequence shown here is derived from an EMBL/GenBank/DDBJ whole genome shotgun (WGS) entry which is preliminary data.</text>
</comment>
<feature type="signal peptide" evidence="2">
    <location>
        <begin position="1"/>
        <end position="20"/>
    </location>
</feature>
<sequence length="236" mass="24092">MFSASVMFFTMACLVASSLGSPYQRREVPQEHAHQKFLTNVTALLQSGNAAENNPLGILDAVFGLLGNAAGAQGAGKVTDVTCLQQATADQAFTNAKKTGDVVGMTAALAYRTLERNTGKVGLKSDLCTSIKAVNPEIAVLTQHQDPASGGAKEGNKAIVLELARQIASVNGDPLVALQTGTFAPGDPNDPTGKGNSCDDQPDPIGCIETKNLLVPDATEAEILAAVAGNGGAASG</sequence>
<feature type="chain" id="PRO_5040258691" evidence="2">
    <location>
        <begin position="21"/>
        <end position="236"/>
    </location>
</feature>
<dbReference type="Proteomes" id="UP000807306">
    <property type="component" value="Unassembled WGS sequence"/>
</dbReference>
<organism evidence="3 4">
    <name type="scientific">Crepidotus variabilis</name>
    <dbReference type="NCBI Taxonomy" id="179855"/>
    <lineage>
        <taxon>Eukaryota</taxon>
        <taxon>Fungi</taxon>
        <taxon>Dikarya</taxon>
        <taxon>Basidiomycota</taxon>
        <taxon>Agaricomycotina</taxon>
        <taxon>Agaricomycetes</taxon>
        <taxon>Agaricomycetidae</taxon>
        <taxon>Agaricales</taxon>
        <taxon>Agaricineae</taxon>
        <taxon>Crepidotaceae</taxon>
        <taxon>Crepidotus</taxon>
    </lineage>
</organism>
<dbReference type="EMBL" id="MU157860">
    <property type="protein sequence ID" value="KAF9527533.1"/>
    <property type="molecule type" value="Genomic_DNA"/>
</dbReference>
<keyword evidence="4" id="KW-1185">Reference proteome</keyword>
<evidence type="ECO:0000313" key="3">
    <source>
        <dbReference type="EMBL" id="KAF9527533.1"/>
    </source>
</evidence>
<feature type="region of interest" description="Disordered" evidence="1">
    <location>
        <begin position="181"/>
        <end position="202"/>
    </location>
</feature>
<reference evidence="3" key="1">
    <citation type="submission" date="2020-11" db="EMBL/GenBank/DDBJ databases">
        <authorList>
            <consortium name="DOE Joint Genome Institute"/>
            <person name="Ahrendt S."/>
            <person name="Riley R."/>
            <person name="Andreopoulos W."/>
            <person name="Labutti K."/>
            <person name="Pangilinan J."/>
            <person name="Ruiz-Duenas F.J."/>
            <person name="Barrasa J.M."/>
            <person name="Sanchez-Garcia M."/>
            <person name="Camarero S."/>
            <person name="Miyauchi S."/>
            <person name="Serrano A."/>
            <person name="Linde D."/>
            <person name="Babiker R."/>
            <person name="Drula E."/>
            <person name="Ayuso-Fernandez I."/>
            <person name="Pacheco R."/>
            <person name="Padilla G."/>
            <person name="Ferreira P."/>
            <person name="Barriuso J."/>
            <person name="Kellner H."/>
            <person name="Castanera R."/>
            <person name="Alfaro M."/>
            <person name="Ramirez L."/>
            <person name="Pisabarro A.G."/>
            <person name="Kuo A."/>
            <person name="Tritt A."/>
            <person name="Lipzen A."/>
            <person name="He G."/>
            <person name="Yan M."/>
            <person name="Ng V."/>
            <person name="Cullen D."/>
            <person name="Martin F."/>
            <person name="Rosso M.-N."/>
            <person name="Henrissat B."/>
            <person name="Hibbett D."/>
            <person name="Martinez A.T."/>
            <person name="Grigoriev I.V."/>
        </authorList>
    </citation>
    <scope>NUCLEOTIDE SEQUENCE</scope>
    <source>
        <strain evidence="3">CBS 506.95</strain>
    </source>
</reference>
<keyword evidence="2" id="KW-0732">Signal</keyword>